<dbReference type="FunFam" id="1.10.510.10:FF:000021">
    <property type="entry name" value="Serine/threonine protein kinase"/>
    <property type="match status" value="1"/>
</dbReference>
<keyword evidence="1" id="KW-0723">Serine/threonine-protein kinase</keyword>
<accession>A0A3B0ZZB4</accession>
<evidence type="ECO:0000256" key="5">
    <source>
        <dbReference type="ARBA" id="ARBA00022840"/>
    </source>
</evidence>
<dbReference type="Gene3D" id="1.10.510.10">
    <property type="entry name" value="Transferase(Phosphotransferase) domain 1"/>
    <property type="match status" value="1"/>
</dbReference>
<dbReference type="InterPro" id="IPR017441">
    <property type="entry name" value="Protein_kinase_ATP_BS"/>
</dbReference>
<dbReference type="Pfam" id="PF05226">
    <property type="entry name" value="CHASE2"/>
    <property type="match status" value="1"/>
</dbReference>
<keyword evidence="2" id="KW-0808">Transferase</keyword>
<dbReference type="InterPro" id="IPR011990">
    <property type="entry name" value="TPR-like_helical_dom_sf"/>
</dbReference>
<dbReference type="PROSITE" id="PS50005">
    <property type="entry name" value="TPR"/>
    <property type="match status" value="1"/>
</dbReference>
<dbReference type="GO" id="GO:0004674">
    <property type="term" value="F:protein serine/threonine kinase activity"/>
    <property type="evidence" value="ECO:0007669"/>
    <property type="project" value="UniProtKB-KW"/>
</dbReference>
<evidence type="ECO:0000256" key="6">
    <source>
        <dbReference type="SAM" id="Phobius"/>
    </source>
</evidence>
<dbReference type="InterPro" id="IPR011009">
    <property type="entry name" value="Kinase-like_dom_sf"/>
</dbReference>
<feature type="transmembrane region" description="Helical" evidence="6">
    <location>
        <begin position="375"/>
        <end position="395"/>
    </location>
</feature>
<dbReference type="SUPFAM" id="SSF48452">
    <property type="entry name" value="TPR-like"/>
    <property type="match status" value="1"/>
</dbReference>
<feature type="domain" description="Protein kinase" evidence="7">
    <location>
        <begin position="575"/>
        <end position="836"/>
    </location>
</feature>
<dbReference type="EMBL" id="UOFR01000010">
    <property type="protein sequence ID" value="VAW91309.1"/>
    <property type="molecule type" value="Genomic_DNA"/>
</dbReference>
<proteinExistence type="predicted"/>
<dbReference type="Gene3D" id="3.30.200.20">
    <property type="entry name" value="Phosphorylase Kinase, domain 1"/>
    <property type="match status" value="1"/>
</dbReference>
<organism evidence="8">
    <name type="scientific">hydrothermal vent metagenome</name>
    <dbReference type="NCBI Taxonomy" id="652676"/>
    <lineage>
        <taxon>unclassified sequences</taxon>
        <taxon>metagenomes</taxon>
        <taxon>ecological metagenomes</taxon>
    </lineage>
</organism>
<sequence length="842" mass="94976">MKLPGYWKKDWFIGLVVTLIFLLLSVSDNLRSIEWSAYDLGVRFSSSRTANQDVILIAIDDDAIRRLGSWPWPRDELARVTDKLSAMEPGVIGFAVPFDTRQSNYGTRYIAKIKKAIRQQKANTRYIDSLLRSAEEGLDTDRLFARSLKDAGPVVLAMPYDLDPRNEPSKILSLSSELKRFTVDVSNVPDRDGWFAKTFTSNPVPVADTVYPPILELSRYVTAIGHLNTGLNTQEQARREPLLMQYGKDYIPSFSFMVVARFLRLDAGNVQMKLGDKIKIANQPIETDDKYRVYPYFYQGKNNKSPFKTYSILDVIDNRIKKRFLQDKALIIGFTARQQTAQLASPSGVDLTPVEYTAHVVSSLLNDDLYRVPSWGPAMKFFLLLLVGAYLMYVLPRFRFGTGLAFSVVLVLGILNTHFILMIGRSTWIPLMTPLLALIIGHMLLSFKHVVSSSVGHIQTELSNANLLLGQSFHGQGMLDQAFERYRKCVGSDTVYEYLYNLGLDYERKRQFNKAVAVFEYILDLKPDYRDISDRVLRAKEASNAYSLNSNATTNLSQTLILENSGVQKPMLGRYTIDHELGRGAMGMVYLGKDPKIGRTVAIKTMMLSQEFEGEKLEEIKERFFREAETAGRLNHPNIVTIYDVGEDEDLSYIAMDYLKGENLLAYCKSETLLPVKEIFEVLLKVADALEYAHNNGVVHRDVKPANILYDRETGVLKVTDFGVACLTDSSKTKTGTILGSPSYMSPEQLAGLKVDGRSDLFSLGVTLYQMLTGELPFIGESLASLMYKIANEKHPDVRLFRPDLPACVSRIINKALAKDAAKRFNTGERFANAIERCIERL</sequence>
<gene>
    <name evidence="8" type="ORF">MNBD_GAMMA21-313</name>
</gene>
<evidence type="ECO:0000256" key="1">
    <source>
        <dbReference type="ARBA" id="ARBA00022527"/>
    </source>
</evidence>
<name>A0A3B0ZZB4_9ZZZZ</name>
<reference evidence="8" key="1">
    <citation type="submission" date="2018-06" db="EMBL/GenBank/DDBJ databases">
        <authorList>
            <person name="Zhirakovskaya E."/>
        </authorList>
    </citation>
    <scope>NUCLEOTIDE SEQUENCE</scope>
</reference>
<dbReference type="InterPro" id="IPR008271">
    <property type="entry name" value="Ser/Thr_kinase_AS"/>
</dbReference>
<dbReference type="PANTHER" id="PTHR43289:SF6">
    <property type="entry name" value="SERINE_THREONINE-PROTEIN KINASE NEKL-3"/>
    <property type="match status" value="1"/>
</dbReference>
<dbReference type="GO" id="GO:0005524">
    <property type="term" value="F:ATP binding"/>
    <property type="evidence" value="ECO:0007669"/>
    <property type="project" value="UniProtKB-KW"/>
</dbReference>
<dbReference type="SMART" id="SM00220">
    <property type="entry name" value="S_TKc"/>
    <property type="match status" value="1"/>
</dbReference>
<dbReference type="CDD" id="cd14014">
    <property type="entry name" value="STKc_PknB_like"/>
    <property type="match status" value="1"/>
</dbReference>
<dbReference type="InterPro" id="IPR019734">
    <property type="entry name" value="TPR_rpt"/>
</dbReference>
<dbReference type="InterPro" id="IPR000719">
    <property type="entry name" value="Prot_kinase_dom"/>
</dbReference>
<keyword evidence="6" id="KW-0472">Membrane</keyword>
<keyword evidence="6" id="KW-0812">Transmembrane</keyword>
<dbReference type="SUPFAM" id="SSF56112">
    <property type="entry name" value="Protein kinase-like (PK-like)"/>
    <property type="match status" value="1"/>
</dbReference>
<evidence type="ECO:0000256" key="3">
    <source>
        <dbReference type="ARBA" id="ARBA00022741"/>
    </source>
</evidence>
<dbReference type="PROSITE" id="PS00107">
    <property type="entry name" value="PROTEIN_KINASE_ATP"/>
    <property type="match status" value="1"/>
</dbReference>
<dbReference type="PROSITE" id="PS50011">
    <property type="entry name" value="PROTEIN_KINASE_DOM"/>
    <property type="match status" value="1"/>
</dbReference>
<protein>
    <submittedName>
        <fullName evidence="8">Protein kinase</fullName>
    </submittedName>
</protein>
<evidence type="ECO:0000256" key="4">
    <source>
        <dbReference type="ARBA" id="ARBA00022777"/>
    </source>
</evidence>
<keyword evidence="5" id="KW-0067">ATP-binding</keyword>
<keyword evidence="3" id="KW-0547">Nucleotide-binding</keyword>
<dbReference type="Pfam" id="PF00069">
    <property type="entry name" value="Pkinase"/>
    <property type="match status" value="1"/>
</dbReference>
<keyword evidence="4 8" id="KW-0418">Kinase</keyword>
<keyword evidence="6" id="KW-1133">Transmembrane helix</keyword>
<evidence type="ECO:0000259" key="7">
    <source>
        <dbReference type="PROSITE" id="PS50011"/>
    </source>
</evidence>
<dbReference type="InterPro" id="IPR007890">
    <property type="entry name" value="CHASE2"/>
</dbReference>
<evidence type="ECO:0000256" key="2">
    <source>
        <dbReference type="ARBA" id="ARBA00022679"/>
    </source>
</evidence>
<dbReference type="AlphaFoldDB" id="A0A3B0ZZB4"/>
<dbReference type="SMART" id="SM01080">
    <property type="entry name" value="CHASE2"/>
    <property type="match status" value="1"/>
</dbReference>
<feature type="transmembrane region" description="Helical" evidence="6">
    <location>
        <begin position="402"/>
        <end position="421"/>
    </location>
</feature>
<dbReference type="PANTHER" id="PTHR43289">
    <property type="entry name" value="MITOGEN-ACTIVATED PROTEIN KINASE KINASE KINASE 20-RELATED"/>
    <property type="match status" value="1"/>
</dbReference>
<dbReference type="PROSITE" id="PS00108">
    <property type="entry name" value="PROTEIN_KINASE_ST"/>
    <property type="match status" value="1"/>
</dbReference>
<dbReference type="Gene3D" id="1.25.40.10">
    <property type="entry name" value="Tetratricopeptide repeat domain"/>
    <property type="match status" value="1"/>
</dbReference>
<evidence type="ECO:0000313" key="8">
    <source>
        <dbReference type="EMBL" id="VAW91309.1"/>
    </source>
</evidence>